<reference evidence="12" key="1">
    <citation type="journal article" date="2020" name="Nat. Ecol. Evol.">
        <title>Deeply conserved synteny resolves early events in vertebrate evolution.</title>
        <authorList>
            <person name="Simakov O."/>
            <person name="Marletaz F."/>
            <person name="Yue J.X."/>
            <person name="O'Connell B."/>
            <person name="Jenkins J."/>
            <person name="Brandt A."/>
            <person name="Calef R."/>
            <person name="Tung C.H."/>
            <person name="Huang T.K."/>
            <person name="Schmutz J."/>
            <person name="Satoh N."/>
            <person name="Yu J.K."/>
            <person name="Putnam N.H."/>
            <person name="Green R.E."/>
            <person name="Rokhsar D.S."/>
        </authorList>
    </citation>
    <scope>NUCLEOTIDE SEQUENCE [LARGE SCALE GENOMIC DNA]</scope>
    <source>
        <strain evidence="12">S238N-H82</strain>
    </source>
</reference>
<feature type="binding site" evidence="9">
    <location>
        <position position="160"/>
    </location>
    <ligand>
        <name>Cu cation</name>
        <dbReference type="ChEBI" id="CHEBI:23378"/>
    </ligand>
</feature>
<evidence type="ECO:0000256" key="7">
    <source>
        <dbReference type="ARBA" id="ARBA00023136"/>
    </source>
</evidence>
<feature type="binding site" evidence="9">
    <location>
        <position position="164"/>
    </location>
    <ligand>
        <name>Cu cation</name>
        <dbReference type="ChEBI" id="CHEBI:23378"/>
    </ligand>
</feature>
<dbReference type="GO" id="GO:0033617">
    <property type="term" value="P:mitochondrial respiratory chain complex IV assembly"/>
    <property type="evidence" value="ECO:0000318"/>
    <property type="project" value="GO_Central"/>
</dbReference>
<keyword evidence="8" id="KW-0143">Chaperone</keyword>
<dbReference type="GO" id="GO:0005507">
    <property type="term" value="F:copper ion binding"/>
    <property type="evidence" value="ECO:0007669"/>
    <property type="project" value="InterPro"/>
</dbReference>
<dbReference type="CDD" id="cd02968">
    <property type="entry name" value="SCO"/>
    <property type="match status" value="1"/>
</dbReference>
<dbReference type="GeneID" id="118430532"/>
<dbReference type="AlphaFoldDB" id="A0A9J7MAK3"/>
<comment type="function">
    <text evidence="8">Copper metallochaperone essential for the synthesis and maturation of cytochrome c oxidase subunit II (MT-CO2/COX2) by facilitating the incorporation of copper into the Cu(A) site of MT-CO2/COX2.</text>
</comment>
<keyword evidence="5 8" id="KW-0186">Copper</keyword>
<dbReference type="InterPro" id="IPR017276">
    <property type="entry name" value="Synth_of_cyt-c-oxidase_Sco1/2"/>
</dbReference>
<dbReference type="InterPro" id="IPR003782">
    <property type="entry name" value="SCO1/SenC"/>
</dbReference>
<evidence type="ECO:0000256" key="4">
    <source>
        <dbReference type="ARBA" id="ARBA00022792"/>
    </source>
</evidence>
<keyword evidence="3 8" id="KW-0479">Metal-binding</keyword>
<evidence type="ECO:0000313" key="13">
    <source>
        <dbReference type="RefSeq" id="XP_035697350.1"/>
    </source>
</evidence>
<protein>
    <submittedName>
        <fullName evidence="13">Protein SCO1 homolog, mitochondrial-like</fullName>
    </submittedName>
</protein>
<dbReference type="RefSeq" id="XP_035697350.1">
    <property type="nucleotide sequence ID" value="XM_035841457.1"/>
</dbReference>
<name>A0A9J7MAK3_BRAFL</name>
<sequence>MMLRSVGKCLLSDTRFLWCRNDVFPTLHRAVTRAPNQVTSSGLCTCAVSRRPSALLSSRPFQQLRGMTSNPVPPSRPKPERTTSVWKALVGAGVIGAALLLFFNYLKREKELALEKERSKSLGKALIGGPISMVDHHGNPKTEKDYEGQWCLLYFGFTHCPDICPDELDKMAQVVTDMANIKHLPNITPIFISIDPERDDVKSIAEYVKEFHPELIGLTGSLEQVKQVSKNFRVYYSQGPVDDDGDYIVDHTIIMYLMNPDWQFLDYYGKDKNSDQIVASIAGHMRKYRS</sequence>
<dbReference type="Proteomes" id="UP000001554">
    <property type="component" value="Chromosome 14"/>
</dbReference>
<dbReference type="FunFam" id="3.40.30.10:FF:000013">
    <property type="entry name" value="Blast:Protein SCO1 homolog, mitochondrial"/>
    <property type="match status" value="1"/>
</dbReference>
<dbReference type="Gene3D" id="3.40.30.10">
    <property type="entry name" value="Glutaredoxin"/>
    <property type="match status" value="1"/>
</dbReference>
<keyword evidence="7 11" id="KW-0472">Membrane</keyword>
<dbReference type="PANTHER" id="PTHR12151:SF5">
    <property type="entry name" value="AT19154P"/>
    <property type="match status" value="1"/>
</dbReference>
<dbReference type="GO" id="GO:0005743">
    <property type="term" value="C:mitochondrial inner membrane"/>
    <property type="evidence" value="ECO:0007669"/>
    <property type="project" value="UniProtKB-SubCell"/>
</dbReference>
<accession>A0A9J7MAK3</accession>
<dbReference type="Pfam" id="PF02630">
    <property type="entry name" value="SCO1-SenC"/>
    <property type="match status" value="1"/>
</dbReference>
<dbReference type="OrthoDB" id="270009at2759"/>
<dbReference type="InterPro" id="IPR036249">
    <property type="entry name" value="Thioredoxin-like_sf"/>
</dbReference>
<evidence type="ECO:0000256" key="5">
    <source>
        <dbReference type="ARBA" id="ARBA00023008"/>
    </source>
</evidence>
<evidence type="ECO:0000256" key="11">
    <source>
        <dbReference type="SAM" id="Phobius"/>
    </source>
</evidence>
<dbReference type="GO" id="GO:0016531">
    <property type="term" value="F:copper chaperone activity"/>
    <property type="evidence" value="ECO:0007669"/>
    <property type="project" value="InterPro"/>
</dbReference>
<dbReference type="OMA" id="MLYFRVE"/>
<evidence type="ECO:0000256" key="9">
    <source>
        <dbReference type="PIRSR" id="PIRSR037736-1"/>
    </source>
</evidence>
<evidence type="ECO:0000256" key="1">
    <source>
        <dbReference type="ARBA" id="ARBA00004273"/>
    </source>
</evidence>
<comment type="similarity">
    <text evidence="2 8">Belongs to the SCO1/2 family.</text>
</comment>
<dbReference type="SUPFAM" id="SSF52833">
    <property type="entry name" value="Thioredoxin-like"/>
    <property type="match status" value="1"/>
</dbReference>
<evidence type="ECO:0000256" key="6">
    <source>
        <dbReference type="ARBA" id="ARBA00023128"/>
    </source>
</evidence>
<keyword evidence="12" id="KW-1185">Reference proteome</keyword>
<proteinExistence type="inferred from homology"/>
<comment type="subcellular location">
    <subcellularLocation>
        <location evidence="1 8">Mitochondrion inner membrane</location>
    </subcellularLocation>
</comment>
<dbReference type="PANTHER" id="PTHR12151">
    <property type="entry name" value="ELECTRON TRANSPORT PROTIN SCO1/SENC FAMILY MEMBER"/>
    <property type="match status" value="1"/>
</dbReference>
<evidence type="ECO:0000256" key="2">
    <source>
        <dbReference type="ARBA" id="ARBA00010996"/>
    </source>
</evidence>
<keyword evidence="11" id="KW-0812">Transmembrane</keyword>
<comment type="subunit">
    <text evidence="8">Homodimer.</text>
</comment>
<evidence type="ECO:0000256" key="10">
    <source>
        <dbReference type="PIRSR" id="PIRSR603782-2"/>
    </source>
</evidence>
<dbReference type="KEGG" id="bfo:118430532"/>
<keyword evidence="4 8" id="KW-0999">Mitochondrion inner membrane</keyword>
<reference evidence="13" key="2">
    <citation type="submission" date="2025-08" db="UniProtKB">
        <authorList>
            <consortium name="RefSeq"/>
        </authorList>
    </citation>
    <scope>IDENTIFICATION</scope>
    <source>
        <strain evidence="13">S238N-H82</strain>
        <tissue evidence="13">Testes</tissue>
    </source>
</reference>
<gene>
    <name evidence="13" type="primary">LOC118430532</name>
</gene>
<feature type="transmembrane region" description="Helical" evidence="11">
    <location>
        <begin position="85"/>
        <end position="106"/>
    </location>
</feature>
<evidence type="ECO:0000313" key="12">
    <source>
        <dbReference type="Proteomes" id="UP000001554"/>
    </source>
</evidence>
<organism evidence="12 13">
    <name type="scientific">Branchiostoma floridae</name>
    <name type="common">Florida lancelet</name>
    <name type="synonym">Amphioxus</name>
    <dbReference type="NCBI Taxonomy" id="7739"/>
    <lineage>
        <taxon>Eukaryota</taxon>
        <taxon>Metazoa</taxon>
        <taxon>Chordata</taxon>
        <taxon>Cephalochordata</taxon>
        <taxon>Leptocardii</taxon>
        <taxon>Amphioxiformes</taxon>
        <taxon>Branchiostomatidae</taxon>
        <taxon>Branchiostoma</taxon>
    </lineage>
</organism>
<dbReference type="PIRSF" id="PIRSF037736">
    <property type="entry name" value="SCO1"/>
    <property type="match status" value="1"/>
</dbReference>
<evidence type="ECO:0000256" key="3">
    <source>
        <dbReference type="ARBA" id="ARBA00022723"/>
    </source>
</evidence>
<keyword evidence="11" id="KW-1133">Transmembrane helix</keyword>
<feature type="disulfide bond" description="Redox-active" evidence="10">
    <location>
        <begin position="160"/>
        <end position="164"/>
    </location>
</feature>
<keyword evidence="10" id="KW-1015">Disulfide bond</keyword>
<keyword evidence="6 8" id="KW-0496">Mitochondrion</keyword>
<feature type="binding site" evidence="9">
    <location>
        <position position="251"/>
    </location>
    <ligand>
        <name>Cu cation</name>
        <dbReference type="ChEBI" id="CHEBI:23378"/>
    </ligand>
</feature>
<evidence type="ECO:0000256" key="8">
    <source>
        <dbReference type="PIRNR" id="PIRNR037736"/>
    </source>
</evidence>
<dbReference type="GO" id="GO:0006878">
    <property type="term" value="P:intracellular copper ion homeostasis"/>
    <property type="evidence" value="ECO:0007669"/>
    <property type="project" value="UniProtKB-UniRule"/>
</dbReference>